<feature type="transmembrane region" description="Helical" evidence="6">
    <location>
        <begin position="6"/>
        <end position="28"/>
    </location>
</feature>
<accession>A0A410H2U8</accession>
<comment type="subcellular location">
    <subcellularLocation>
        <location evidence="1">Cell membrane</location>
        <topology evidence="1">Multi-pass membrane protein</topology>
    </subcellularLocation>
</comment>
<evidence type="ECO:0000256" key="5">
    <source>
        <dbReference type="ARBA" id="ARBA00023136"/>
    </source>
</evidence>
<keyword evidence="5 6" id="KW-0472">Membrane</keyword>
<feature type="transmembrane region" description="Helical" evidence="6">
    <location>
        <begin position="40"/>
        <end position="68"/>
    </location>
</feature>
<proteinExistence type="predicted"/>
<evidence type="ECO:0000313" key="7">
    <source>
        <dbReference type="EMBL" id="QAB15242.1"/>
    </source>
</evidence>
<feature type="transmembrane region" description="Helical" evidence="6">
    <location>
        <begin position="144"/>
        <end position="166"/>
    </location>
</feature>
<protein>
    <submittedName>
        <fullName evidence="7">LysE family translocator</fullName>
    </submittedName>
</protein>
<feature type="transmembrane region" description="Helical" evidence="6">
    <location>
        <begin position="74"/>
        <end position="92"/>
    </location>
</feature>
<evidence type="ECO:0000256" key="2">
    <source>
        <dbReference type="ARBA" id="ARBA00022475"/>
    </source>
</evidence>
<dbReference type="KEGG" id="htr:EPV75_05950"/>
<name>A0A410H2U8_9GAMM</name>
<dbReference type="Pfam" id="PF01810">
    <property type="entry name" value="LysE"/>
    <property type="match status" value="1"/>
</dbReference>
<evidence type="ECO:0000256" key="4">
    <source>
        <dbReference type="ARBA" id="ARBA00022989"/>
    </source>
</evidence>
<feature type="transmembrane region" description="Helical" evidence="6">
    <location>
        <begin position="178"/>
        <end position="199"/>
    </location>
</feature>
<reference evidence="7 8" key="1">
    <citation type="journal article" date="2018" name="Environ. Microbiol.">
        <title>Genomes of ubiquitous marine and hypersaline Hydrogenovibrio, Thiomicrorhabdus and Thiomicrospira spp. encode a diversity of mechanisms to sustain chemolithoautotrophy in heterogeneous environments.</title>
        <authorList>
            <person name="Scott K.M."/>
            <person name="Williams J."/>
            <person name="Porter C.M.B."/>
            <person name="Russel S."/>
            <person name="Harmer T.L."/>
            <person name="Paul J.H."/>
            <person name="Antonen K.M."/>
            <person name="Bridges M.K."/>
            <person name="Camper G.J."/>
            <person name="Campla C.K."/>
            <person name="Casella L.G."/>
            <person name="Chase E."/>
            <person name="Conrad J.W."/>
            <person name="Cruz M.C."/>
            <person name="Dunlap D.S."/>
            <person name="Duran L."/>
            <person name="Fahsbender E.M."/>
            <person name="Goldsmith D.B."/>
            <person name="Keeley R.F."/>
            <person name="Kondoff M.R."/>
            <person name="Kussy B.I."/>
            <person name="Lane M.K."/>
            <person name="Lawler S."/>
            <person name="Leigh B.A."/>
            <person name="Lewis C."/>
            <person name="Lostal L.M."/>
            <person name="Marking D."/>
            <person name="Mancera P.A."/>
            <person name="McClenthan E.C."/>
            <person name="McIntyre E.A."/>
            <person name="Mine J.A."/>
            <person name="Modi S."/>
            <person name="Moore B.D."/>
            <person name="Morgan W.A."/>
            <person name="Nelson K.M."/>
            <person name="Nguyen K.N."/>
            <person name="Ogburn N."/>
            <person name="Parrino D.G."/>
            <person name="Pedapudi A.D."/>
            <person name="Pelham R.P."/>
            <person name="Preece A.M."/>
            <person name="Rampersad E.A."/>
            <person name="Richardson J.C."/>
            <person name="Rodgers C.M."/>
            <person name="Schaffer B.L."/>
            <person name="Sheridan N.E."/>
            <person name="Solone M.R."/>
            <person name="Staley Z.R."/>
            <person name="Tabuchi M."/>
            <person name="Waide R.J."/>
            <person name="Wanjugi P.W."/>
            <person name="Young S."/>
            <person name="Clum A."/>
            <person name="Daum C."/>
            <person name="Huntemann M."/>
            <person name="Ivanova N."/>
            <person name="Kyrpides N."/>
            <person name="Mikhailova N."/>
            <person name="Palaniappan K."/>
            <person name="Pillay M."/>
            <person name="Reddy T.B.K."/>
            <person name="Shapiro N."/>
            <person name="Stamatis D."/>
            <person name="Varghese N."/>
            <person name="Woyke T."/>
            <person name="Boden R."/>
            <person name="Freyermuth S.K."/>
            <person name="Kerfeld C.A."/>
        </authorList>
    </citation>
    <scope>NUCLEOTIDE SEQUENCE [LARGE SCALE GENOMIC DNA]</scope>
    <source>
        <strain evidence="7 8">JR-2</strain>
    </source>
</reference>
<sequence length="209" mass="22996">MSIEHYSIFFITTFLLILVPGPSAMTVASQGASLQSKKAFLGVLGIATADLLFFALSATGISALIVASSLMFTIIKWLGVAFLVYLGLTVLFSKGSAIQFSPKKTDHHALKLFSQGLVIQLANPKALMYFTALLPQFINPNEPLFMQLLLIGLTFFFADTFVYSLYSFMGAHMARRKLKAWVIQLINKVAGLTLIYTGIKMAMLENRNP</sequence>
<dbReference type="PANTHER" id="PTHR30086">
    <property type="entry name" value="ARGININE EXPORTER PROTEIN ARGO"/>
    <property type="match status" value="1"/>
</dbReference>
<dbReference type="GO" id="GO:0015171">
    <property type="term" value="F:amino acid transmembrane transporter activity"/>
    <property type="evidence" value="ECO:0007669"/>
    <property type="project" value="TreeGrafter"/>
</dbReference>
<dbReference type="GO" id="GO:0005886">
    <property type="term" value="C:plasma membrane"/>
    <property type="evidence" value="ECO:0007669"/>
    <property type="project" value="UniProtKB-SubCell"/>
</dbReference>
<dbReference type="PIRSF" id="PIRSF006324">
    <property type="entry name" value="LeuE"/>
    <property type="match status" value="1"/>
</dbReference>
<keyword evidence="4 6" id="KW-1133">Transmembrane helix</keyword>
<dbReference type="Proteomes" id="UP000285478">
    <property type="component" value="Chromosome"/>
</dbReference>
<evidence type="ECO:0000256" key="1">
    <source>
        <dbReference type="ARBA" id="ARBA00004651"/>
    </source>
</evidence>
<dbReference type="InterPro" id="IPR001123">
    <property type="entry name" value="LeuE-type"/>
</dbReference>
<dbReference type="PANTHER" id="PTHR30086:SF20">
    <property type="entry name" value="ARGININE EXPORTER PROTEIN ARGO-RELATED"/>
    <property type="match status" value="1"/>
</dbReference>
<gene>
    <name evidence="7" type="ORF">EPV75_05950</name>
</gene>
<dbReference type="RefSeq" id="WP_127119795.1">
    <property type="nucleotide sequence ID" value="NZ_CP035033.1"/>
</dbReference>
<evidence type="ECO:0000256" key="3">
    <source>
        <dbReference type="ARBA" id="ARBA00022692"/>
    </source>
</evidence>
<dbReference type="AlphaFoldDB" id="A0A410H2U8"/>
<keyword evidence="3 6" id="KW-0812">Transmembrane</keyword>
<organism evidence="7 8">
    <name type="scientific">Hydrogenovibrio thermophilus</name>
    <dbReference type="NCBI Taxonomy" id="265883"/>
    <lineage>
        <taxon>Bacteria</taxon>
        <taxon>Pseudomonadati</taxon>
        <taxon>Pseudomonadota</taxon>
        <taxon>Gammaproteobacteria</taxon>
        <taxon>Thiotrichales</taxon>
        <taxon>Piscirickettsiaceae</taxon>
        <taxon>Hydrogenovibrio</taxon>
    </lineage>
</organism>
<evidence type="ECO:0000256" key="6">
    <source>
        <dbReference type="SAM" id="Phobius"/>
    </source>
</evidence>
<dbReference type="EMBL" id="CP035033">
    <property type="protein sequence ID" value="QAB15242.1"/>
    <property type="molecule type" value="Genomic_DNA"/>
</dbReference>
<evidence type="ECO:0000313" key="8">
    <source>
        <dbReference type="Proteomes" id="UP000285478"/>
    </source>
</evidence>
<keyword evidence="2" id="KW-1003">Cell membrane</keyword>
<keyword evidence="8" id="KW-1185">Reference proteome</keyword>